<dbReference type="GeneID" id="80535617"/>
<protein>
    <submittedName>
        <fullName evidence="2">DiNV CH01M ORF53-like protein</fullName>
    </submittedName>
</protein>
<evidence type="ECO:0000256" key="1">
    <source>
        <dbReference type="SAM" id="Phobius"/>
    </source>
</evidence>
<keyword evidence="1" id="KW-0812">Transmembrane</keyword>
<keyword evidence="1" id="KW-1133">Transmembrane helix</keyword>
<name>A0A3G3E688_9VIRU</name>
<keyword evidence="1" id="KW-0472">Membrane</keyword>
<dbReference type="EMBL" id="MG969167">
    <property type="protein sequence ID" value="AYP97967.1"/>
    <property type="molecule type" value="Genomic_DNA"/>
</dbReference>
<feature type="transmembrane region" description="Helical" evidence="1">
    <location>
        <begin position="149"/>
        <end position="170"/>
    </location>
</feature>
<proteinExistence type="predicted"/>
<evidence type="ECO:0000313" key="2">
    <source>
        <dbReference type="EMBL" id="AYP97967.1"/>
    </source>
</evidence>
<sequence length="185" mass="21642">MANNPETKFGDPLFLTNKLRIVNISYTKNVYDYQLKDHFLNHETLRELQCNCPSHKHNKMPCTIVTGPICLKCKTPTLEIINFQSFLFHPELATKNPLSCCSHVHEPPCRRCINCQTNMPCVITAPFECWISTGVYFFEQKNNNQMIFYLFRLFCISTYIVYIFSILFFYCLDDDTLMVICGTNF</sequence>
<keyword evidence="3" id="KW-1185">Reference proteome</keyword>
<dbReference type="KEGG" id="vg:80535617"/>
<dbReference type="Proteomes" id="UP000679071">
    <property type="component" value="Segment"/>
</dbReference>
<reference evidence="3" key="1">
    <citation type="submission" date="2018-02" db="EMBL/GenBank/DDBJ databases">
        <title>A New Nudivirus from Drosophila melanogaster.</title>
        <authorList>
            <consortium name="DrosEU"/>
            <person name="Obbard D.J."/>
            <person name="Staubach F."/>
            <person name="Betancourt A."/>
        </authorList>
    </citation>
    <scope>NUCLEOTIDE SEQUENCE [LARGE SCALE GENOMIC DNA]</scope>
</reference>
<evidence type="ECO:0000313" key="3">
    <source>
        <dbReference type="Proteomes" id="UP000679071"/>
    </source>
</evidence>
<accession>A0A3G3E688</accession>
<organism evidence="2 3">
    <name type="scientific">Mauternbach virus</name>
    <dbReference type="NCBI Taxonomy" id="2486603"/>
    <lineage>
        <taxon>Viruses</taxon>
        <taxon>Viruses incertae sedis</taxon>
        <taxon>Naldaviricetes</taxon>
        <taxon>Lefavirales</taxon>
        <taxon>Nudiviridae</taxon>
        <taxon>Alphanudivirus</taxon>
        <taxon>Alphanudivirus quartudromelanogasteris</taxon>
    </lineage>
</organism>
<dbReference type="RefSeq" id="YP_010797639.1">
    <property type="nucleotide sequence ID" value="NC_076232.1"/>
</dbReference>